<gene>
    <name evidence="1" type="ORF">GCM10022242_27510</name>
</gene>
<comment type="caution">
    <text evidence="1">The sequence shown here is derived from an EMBL/GenBank/DDBJ whole genome shotgun (WGS) entry which is preliminary data.</text>
</comment>
<accession>A0ABP7IR76</accession>
<evidence type="ECO:0000313" key="1">
    <source>
        <dbReference type="EMBL" id="GAA3824666.1"/>
    </source>
</evidence>
<name>A0ABP7IR76_9ACTN</name>
<reference evidence="2" key="1">
    <citation type="journal article" date="2019" name="Int. J. Syst. Evol. Microbiol.">
        <title>The Global Catalogue of Microorganisms (GCM) 10K type strain sequencing project: providing services to taxonomists for standard genome sequencing and annotation.</title>
        <authorList>
            <consortium name="The Broad Institute Genomics Platform"/>
            <consortium name="The Broad Institute Genome Sequencing Center for Infectious Disease"/>
            <person name="Wu L."/>
            <person name="Ma J."/>
        </authorList>
    </citation>
    <scope>NUCLEOTIDE SEQUENCE [LARGE SCALE GENOMIC DNA]</scope>
    <source>
        <strain evidence="2">JCM 16953</strain>
    </source>
</reference>
<dbReference type="PROSITE" id="PS51257">
    <property type="entry name" value="PROKAR_LIPOPROTEIN"/>
    <property type="match status" value="1"/>
</dbReference>
<dbReference type="Proteomes" id="UP001501821">
    <property type="component" value="Unassembled WGS sequence"/>
</dbReference>
<sequence>MREPDDGAPRLEDMRLLRPGLVALLALVLLGSCTSDPDRPSPGRTAAPRAAADWRTEYWRDVAVDVPAGWGWGSVPVGADRVVCGPAPGGAGYVGRPIATSDLCTPLELPPAAPYVWLGAEVGPGTVDLGEGWVQQTTEVAGETITVATDDVALRERILSSARPAGGPCESSIDRAPAGRFDWTTEGVGDLVSAELCVFRREGRGGLDLAYASVMTRSEVRRLLDAVLRADAASRRPCPEDDEVLVVRSVFTDRFGRPGARLRQEVVVRPTCGVVEVGPAPPAVVHRRSALTDAVTRALSVGGAGAVSRLLIGPLG</sequence>
<protein>
    <submittedName>
        <fullName evidence="1">Uncharacterized protein</fullName>
    </submittedName>
</protein>
<dbReference type="EMBL" id="BAABAH010000010">
    <property type="protein sequence ID" value="GAA3824666.1"/>
    <property type="molecule type" value="Genomic_DNA"/>
</dbReference>
<proteinExistence type="predicted"/>
<keyword evidence="2" id="KW-1185">Reference proteome</keyword>
<organism evidence="1 2">
    <name type="scientific">Nocardioides panacisoli</name>
    <dbReference type="NCBI Taxonomy" id="627624"/>
    <lineage>
        <taxon>Bacteria</taxon>
        <taxon>Bacillati</taxon>
        <taxon>Actinomycetota</taxon>
        <taxon>Actinomycetes</taxon>
        <taxon>Propionibacteriales</taxon>
        <taxon>Nocardioidaceae</taxon>
        <taxon>Nocardioides</taxon>
    </lineage>
</organism>
<evidence type="ECO:0000313" key="2">
    <source>
        <dbReference type="Proteomes" id="UP001501821"/>
    </source>
</evidence>